<keyword evidence="1" id="KW-0472">Membrane</keyword>
<dbReference type="Proteomes" id="UP000282322">
    <property type="component" value="Unassembled WGS sequence"/>
</dbReference>
<sequence length="249" mass="27212">MPVTVLREAGSRIRHDPALVGPFAVAGLFVMLADLLREFDPIPVATPVSFGHTFSIQYSIVPKGTARTIRHINALFDLRDPYLLGAVALELLVLLAVGLAGWLTITRALRVERRLDSLARYIGFLFVVTLLFRIMDFQTITVGSLLLFILMVLAAFLVLIRLFFLPGLLVRGCRYTTALQKSIRTAVGERWTLFCLIIVFGFASWGLAQVPIVGGGLSTVVVAPIHAVSIAVLLDRNSAVIVRADSRSG</sequence>
<gene>
    <name evidence="2" type="ORF">EIK79_06700</name>
</gene>
<feature type="transmembrane region" description="Helical" evidence="1">
    <location>
        <begin position="147"/>
        <end position="170"/>
    </location>
</feature>
<feature type="transmembrane region" description="Helical" evidence="1">
    <location>
        <begin position="82"/>
        <end position="105"/>
    </location>
</feature>
<keyword evidence="1" id="KW-0812">Transmembrane</keyword>
<feature type="transmembrane region" description="Helical" evidence="1">
    <location>
        <begin position="17"/>
        <end position="36"/>
    </location>
</feature>
<reference evidence="2 3" key="1">
    <citation type="submission" date="2018-11" db="EMBL/GenBank/DDBJ databases">
        <title>Taxonoimc description of Halomarina strain SPP-AMP-1.</title>
        <authorList>
            <person name="Pal Y."/>
            <person name="Srinivasana K."/>
            <person name="Verma A."/>
            <person name="Kumar P."/>
        </authorList>
    </citation>
    <scope>NUCLEOTIDE SEQUENCE [LARGE SCALE GENOMIC DNA]</scope>
    <source>
        <strain evidence="2 3">SPP-AMP-1</strain>
    </source>
</reference>
<evidence type="ECO:0008006" key="4">
    <source>
        <dbReference type="Google" id="ProtNLM"/>
    </source>
</evidence>
<name>A0A3P3RG45_9EURY</name>
<keyword evidence="3" id="KW-1185">Reference proteome</keyword>
<evidence type="ECO:0000256" key="1">
    <source>
        <dbReference type="SAM" id="Phobius"/>
    </source>
</evidence>
<proteinExistence type="predicted"/>
<accession>A0A3P3RG45</accession>
<organism evidence="2 3">
    <name type="scientific">Halocatena pleomorpha</name>
    <dbReference type="NCBI Taxonomy" id="1785090"/>
    <lineage>
        <taxon>Archaea</taxon>
        <taxon>Methanobacteriati</taxon>
        <taxon>Methanobacteriota</taxon>
        <taxon>Stenosarchaea group</taxon>
        <taxon>Halobacteria</taxon>
        <taxon>Halobacteriales</taxon>
        <taxon>Natronomonadaceae</taxon>
        <taxon>Halocatena</taxon>
    </lineage>
</organism>
<feature type="transmembrane region" description="Helical" evidence="1">
    <location>
        <begin position="191"/>
        <end position="208"/>
    </location>
</feature>
<dbReference type="AlphaFoldDB" id="A0A3P3RG45"/>
<protein>
    <recommendedName>
        <fullName evidence="4">DUF4013 domain-containing protein</fullName>
    </recommendedName>
</protein>
<dbReference type="EMBL" id="RRCH01000014">
    <property type="protein sequence ID" value="RRJ31403.1"/>
    <property type="molecule type" value="Genomic_DNA"/>
</dbReference>
<feature type="transmembrane region" description="Helical" evidence="1">
    <location>
        <begin position="117"/>
        <end position="135"/>
    </location>
</feature>
<evidence type="ECO:0000313" key="3">
    <source>
        <dbReference type="Proteomes" id="UP000282322"/>
    </source>
</evidence>
<feature type="transmembrane region" description="Helical" evidence="1">
    <location>
        <begin position="214"/>
        <end position="234"/>
    </location>
</feature>
<evidence type="ECO:0000313" key="2">
    <source>
        <dbReference type="EMBL" id="RRJ31403.1"/>
    </source>
</evidence>
<keyword evidence="1" id="KW-1133">Transmembrane helix</keyword>
<comment type="caution">
    <text evidence="2">The sequence shown here is derived from an EMBL/GenBank/DDBJ whole genome shotgun (WGS) entry which is preliminary data.</text>
</comment>